<comment type="subcellular location">
    <subcellularLocation>
        <location evidence="1">Membrane</location>
        <topology evidence="1">Multi-pass membrane protein</topology>
    </subcellularLocation>
</comment>
<keyword evidence="2 7" id="KW-0812">Transmembrane</keyword>
<evidence type="ECO:0000256" key="1">
    <source>
        <dbReference type="ARBA" id="ARBA00004141"/>
    </source>
</evidence>
<feature type="compositionally biased region" description="Low complexity" evidence="6">
    <location>
        <begin position="1"/>
        <end position="13"/>
    </location>
</feature>
<keyword evidence="5 7" id="KW-0472">Membrane</keyword>
<evidence type="ECO:0000256" key="5">
    <source>
        <dbReference type="ARBA" id="ARBA00023136"/>
    </source>
</evidence>
<feature type="domain" description="ResB-like" evidence="8">
    <location>
        <begin position="39"/>
        <end position="516"/>
    </location>
</feature>
<dbReference type="Pfam" id="PF05140">
    <property type="entry name" value="ResB"/>
    <property type="match status" value="1"/>
</dbReference>
<protein>
    <submittedName>
        <fullName evidence="9">Cytochrome c biogenesis protein ResB</fullName>
    </submittedName>
</protein>
<dbReference type="RefSeq" id="WP_343905781.1">
    <property type="nucleotide sequence ID" value="NZ_BAAAJE010000002.1"/>
</dbReference>
<dbReference type="PANTHER" id="PTHR31566:SF0">
    <property type="entry name" value="CYTOCHROME C BIOGENESIS PROTEIN CCS1, CHLOROPLASTIC"/>
    <property type="match status" value="1"/>
</dbReference>
<feature type="region of interest" description="Disordered" evidence="6">
    <location>
        <begin position="1"/>
        <end position="21"/>
    </location>
</feature>
<keyword evidence="3" id="KW-0201">Cytochrome c-type biogenesis</keyword>
<reference evidence="9 10" key="1">
    <citation type="journal article" date="2019" name="Int. J. Syst. Evol. Microbiol.">
        <title>The Global Catalogue of Microorganisms (GCM) 10K type strain sequencing project: providing services to taxonomists for standard genome sequencing and annotation.</title>
        <authorList>
            <consortium name="The Broad Institute Genomics Platform"/>
            <consortium name="The Broad Institute Genome Sequencing Center for Infectious Disease"/>
            <person name="Wu L."/>
            <person name="Ma J."/>
        </authorList>
    </citation>
    <scope>NUCLEOTIDE SEQUENCE [LARGE SCALE GENOMIC DNA]</scope>
    <source>
        <strain evidence="9 10">JCM 11813</strain>
    </source>
</reference>
<feature type="compositionally biased region" description="Polar residues" evidence="6">
    <location>
        <begin position="139"/>
        <end position="149"/>
    </location>
</feature>
<feature type="region of interest" description="Disordered" evidence="6">
    <location>
        <begin position="130"/>
        <end position="153"/>
    </location>
</feature>
<dbReference type="Proteomes" id="UP001499979">
    <property type="component" value="Unassembled WGS sequence"/>
</dbReference>
<feature type="transmembrane region" description="Helical" evidence="7">
    <location>
        <begin position="192"/>
        <end position="213"/>
    </location>
</feature>
<evidence type="ECO:0000256" key="2">
    <source>
        <dbReference type="ARBA" id="ARBA00022692"/>
    </source>
</evidence>
<sequence length="529" mass="57689">MTDTLDTPLTTQPTEPPPAPGTLTAVELARWAWRQLTSMRTALILLMLLALASIPGSLVPQDRVDPNAVRQWQQMHPKLTPVYERLDLFHVYSSPWFSAIYLLLMVSLVGCILPRLKVYWRAATAPPPRAPRNLTRLPHSTTGASTASPDNVAEASRTLLRRRRYRVLTQAGEDGTVTVAAQRGYLREAGNLVFHLSLVVILVAFAVGNFFGFRGSVNVVAGQTFTNARQSYDDFAPGPLFREDSLEPFSFTLDDFKVDFTTSGPMLGQPSSFRADVSYRSSPGADTAKQTLEVNRPLTIGDTSVFLIGNGYAPVITVRDGDGEKVYSGPTVFMPQDASYESWGVLKVPDAKPAQLGFDAQFFPTYAYSKQTGPVSQFPDALNPTLSMTVYQGDLGLGSGVPQNVFVLDKSKLTAVTDNAGKPLSLTIPLGQTRKLPNGLGTVSFDGLRRWSRLQISSTPAEKFALGGVVLGLLGLLGSLFIRPRRIWLRARRSENGSEIELGGLDRLEGHGLDQALTDLFADIQKATT</sequence>
<feature type="transmembrane region" description="Helical" evidence="7">
    <location>
        <begin position="42"/>
        <end position="59"/>
    </location>
</feature>
<evidence type="ECO:0000256" key="7">
    <source>
        <dbReference type="SAM" id="Phobius"/>
    </source>
</evidence>
<dbReference type="EMBL" id="BAAAJE010000002">
    <property type="protein sequence ID" value="GAA1130134.1"/>
    <property type="molecule type" value="Genomic_DNA"/>
</dbReference>
<feature type="transmembrane region" description="Helical" evidence="7">
    <location>
        <begin position="96"/>
        <end position="113"/>
    </location>
</feature>
<evidence type="ECO:0000256" key="4">
    <source>
        <dbReference type="ARBA" id="ARBA00022989"/>
    </source>
</evidence>
<gene>
    <name evidence="9" type="ORF">GCM10009606_07540</name>
</gene>
<dbReference type="InterPro" id="IPR023494">
    <property type="entry name" value="Cyt_c_bgen_Ccs1/CcsB/ResB"/>
</dbReference>
<organism evidence="9 10">
    <name type="scientific">Nocardioides aquiterrae</name>
    <dbReference type="NCBI Taxonomy" id="203799"/>
    <lineage>
        <taxon>Bacteria</taxon>
        <taxon>Bacillati</taxon>
        <taxon>Actinomycetota</taxon>
        <taxon>Actinomycetes</taxon>
        <taxon>Propionibacteriales</taxon>
        <taxon>Nocardioidaceae</taxon>
        <taxon>Nocardioides</taxon>
    </lineage>
</organism>
<keyword evidence="4 7" id="KW-1133">Transmembrane helix</keyword>
<feature type="transmembrane region" description="Helical" evidence="7">
    <location>
        <begin position="464"/>
        <end position="482"/>
    </location>
</feature>
<evidence type="ECO:0000256" key="6">
    <source>
        <dbReference type="SAM" id="MobiDB-lite"/>
    </source>
</evidence>
<proteinExistence type="predicted"/>
<evidence type="ECO:0000256" key="3">
    <source>
        <dbReference type="ARBA" id="ARBA00022748"/>
    </source>
</evidence>
<accession>A0ABN1U956</accession>
<keyword evidence="10" id="KW-1185">Reference proteome</keyword>
<name>A0ABN1U956_9ACTN</name>
<evidence type="ECO:0000313" key="9">
    <source>
        <dbReference type="EMBL" id="GAA1130134.1"/>
    </source>
</evidence>
<evidence type="ECO:0000313" key="10">
    <source>
        <dbReference type="Proteomes" id="UP001499979"/>
    </source>
</evidence>
<dbReference type="PANTHER" id="PTHR31566">
    <property type="entry name" value="CYTOCHROME C BIOGENESIS PROTEIN CCS1, CHLOROPLASTIC"/>
    <property type="match status" value="1"/>
</dbReference>
<comment type="caution">
    <text evidence="9">The sequence shown here is derived from an EMBL/GenBank/DDBJ whole genome shotgun (WGS) entry which is preliminary data.</text>
</comment>
<evidence type="ECO:0000259" key="8">
    <source>
        <dbReference type="Pfam" id="PF05140"/>
    </source>
</evidence>
<dbReference type="InterPro" id="IPR007816">
    <property type="entry name" value="ResB-like_domain"/>
</dbReference>